<evidence type="ECO:0000313" key="4">
    <source>
        <dbReference type="Proteomes" id="UP001237105"/>
    </source>
</evidence>
<evidence type="ECO:0000256" key="1">
    <source>
        <dbReference type="SAM" id="MobiDB-lite"/>
    </source>
</evidence>
<sequence length="283" mass="29549">MSTPQPPQAGGYGQAGPYGQQPPPPQHYAQPYPQQYPPHQPPPGPYGQGPYPPPGPGGWGGPPPPPPRKNAAATVWGGLGIAFAIVVGLVLFSMWGNRDSGGSSTSSDSFPPAEYKLTLPKSLLDGEYELASDLSHKGPQDDGSWDESYAKDFTPVVGQYAGADGAASGKALIVSGSYARINDHDRLRRSLMEGAAEGEGVTVAVPAEDVVTDGEILRCQVLTTDQAGTTTAMPTCAWADDNTGAVVGIVDPATATQDPESIDLKEAAATTLKIREEMREPLN</sequence>
<dbReference type="RefSeq" id="WP_282533071.1">
    <property type="nucleotide sequence ID" value="NZ_JASCIS010000001.1"/>
</dbReference>
<feature type="region of interest" description="Disordered" evidence="1">
    <location>
        <begin position="1"/>
        <end position="71"/>
    </location>
</feature>
<protein>
    <submittedName>
        <fullName evidence="3">Uncharacterized protein</fullName>
    </submittedName>
</protein>
<evidence type="ECO:0000256" key="2">
    <source>
        <dbReference type="SAM" id="Phobius"/>
    </source>
</evidence>
<feature type="transmembrane region" description="Helical" evidence="2">
    <location>
        <begin position="73"/>
        <end position="95"/>
    </location>
</feature>
<proteinExistence type="predicted"/>
<keyword evidence="2" id="KW-0812">Transmembrane</keyword>
<gene>
    <name evidence="3" type="ORF">QIT00_01010</name>
</gene>
<comment type="caution">
    <text evidence="3">The sequence shown here is derived from an EMBL/GenBank/DDBJ whole genome shotgun (WGS) entry which is preliminary data.</text>
</comment>
<keyword evidence="4" id="KW-1185">Reference proteome</keyword>
<dbReference type="SUPFAM" id="SSF81995">
    <property type="entry name" value="beta-sandwich domain of Sec23/24"/>
    <property type="match status" value="1"/>
</dbReference>
<keyword evidence="2" id="KW-0472">Membrane</keyword>
<accession>A0ABT6SNG4</accession>
<reference evidence="3 4" key="1">
    <citation type="submission" date="2023-05" db="EMBL/GenBank/DDBJ databases">
        <title>Draft genome sequence of Streptomyces sp. B-S-A12 isolated from a cave soil in Thailand.</title>
        <authorList>
            <person name="Chamroensaksri N."/>
            <person name="Muangham S."/>
        </authorList>
    </citation>
    <scope>NUCLEOTIDE SEQUENCE [LARGE SCALE GENOMIC DNA]</scope>
    <source>
        <strain evidence="3 4">B-S-A12</strain>
    </source>
</reference>
<evidence type="ECO:0000313" key="3">
    <source>
        <dbReference type="EMBL" id="MDI3417152.1"/>
    </source>
</evidence>
<organism evidence="3 4">
    <name type="scientific">Streptomyces luteolus</name>
    <dbReference type="NCBI Taxonomy" id="3043615"/>
    <lineage>
        <taxon>Bacteria</taxon>
        <taxon>Bacillati</taxon>
        <taxon>Actinomycetota</taxon>
        <taxon>Actinomycetes</taxon>
        <taxon>Kitasatosporales</taxon>
        <taxon>Streptomycetaceae</taxon>
        <taxon>Streptomyces</taxon>
    </lineage>
</organism>
<keyword evidence="2" id="KW-1133">Transmembrane helix</keyword>
<feature type="compositionally biased region" description="Pro residues" evidence="1">
    <location>
        <begin position="34"/>
        <end position="68"/>
    </location>
</feature>
<dbReference type="Proteomes" id="UP001237105">
    <property type="component" value="Unassembled WGS sequence"/>
</dbReference>
<name>A0ABT6SNG4_9ACTN</name>
<dbReference type="EMBL" id="JASCIS010000001">
    <property type="protein sequence ID" value="MDI3417152.1"/>
    <property type="molecule type" value="Genomic_DNA"/>
</dbReference>